<accession>U5CM54</accession>
<dbReference type="HOGENOM" id="CLU_2577047_0_0_1"/>
<reference evidence="2" key="1">
    <citation type="journal article" date="2013" name="Science">
        <title>The Amborella genome and the evolution of flowering plants.</title>
        <authorList>
            <consortium name="Amborella Genome Project"/>
        </authorList>
    </citation>
    <scope>NUCLEOTIDE SEQUENCE [LARGE SCALE GENOMIC DNA]</scope>
</reference>
<evidence type="ECO:0000313" key="1">
    <source>
        <dbReference type="EMBL" id="ERN14206.1"/>
    </source>
</evidence>
<dbReference type="EMBL" id="KI392557">
    <property type="protein sequence ID" value="ERN14206.1"/>
    <property type="molecule type" value="Genomic_DNA"/>
</dbReference>
<dbReference type="AlphaFoldDB" id="U5CM54"/>
<dbReference type="Proteomes" id="UP000017836">
    <property type="component" value="Unassembled WGS sequence"/>
</dbReference>
<dbReference type="Gramene" id="ERN14206">
    <property type="protein sequence ID" value="ERN14206"/>
    <property type="gene ID" value="AMTR_s00033p00101470"/>
</dbReference>
<name>U5CM54_AMBTC</name>
<protein>
    <submittedName>
        <fullName evidence="1">Uncharacterized protein</fullName>
    </submittedName>
</protein>
<evidence type="ECO:0000313" key="2">
    <source>
        <dbReference type="Proteomes" id="UP000017836"/>
    </source>
</evidence>
<sequence length="81" mass="8749">MNLAANLEAIVEFSNDLYEADRGPQMVRLPPVHSTTVPARVATAHSNGPSSESRGFSWSRVGNGTSCYKSQIIVTLLFILA</sequence>
<gene>
    <name evidence="1" type="ORF">AMTR_s00033p00101470</name>
</gene>
<organism evidence="1 2">
    <name type="scientific">Amborella trichopoda</name>
    <dbReference type="NCBI Taxonomy" id="13333"/>
    <lineage>
        <taxon>Eukaryota</taxon>
        <taxon>Viridiplantae</taxon>
        <taxon>Streptophyta</taxon>
        <taxon>Embryophyta</taxon>
        <taxon>Tracheophyta</taxon>
        <taxon>Spermatophyta</taxon>
        <taxon>Magnoliopsida</taxon>
        <taxon>Amborellales</taxon>
        <taxon>Amborellaceae</taxon>
        <taxon>Amborella</taxon>
    </lineage>
</organism>
<proteinExistence type="predicted"/>
<keyword evidence="2" id="KW-1185">Reference proteome</keyword>